<evidence type="ECO:0000256" key="1">
    <source>
        <dbReference type="SAM" id="Phobius"/>
    </source>
</evidence>
<name>A0A7S8HGP8_9BACI</name>
<feature type="transmembrane region" description="Helical" evidence="1">
    <location>
        <begin position="7"/>
        <end position="26"/>
    </location>
</feature>
<dbReference type="Pfam" id="PF10517">
    <property type="entry name" value="DM13"/>
    <property type="match status" value="1"/>
</dbReference>
<gene>
    <name evidence="3" type="ORF">G8O30_12925</name>
</gene>
<reference evidence="3 4" key="1">
    <citation type="submission" date="2019-07" db="EMBL/GenBank/DDBJ databases">
        <title>Genome sequence of 2 isolates from Red Sea Mangroves.</title>
        <authorList>
            <person name="Sefrji F."/>
            <person name="Michoud G."/>
            <person name="Merlino G."/>
            <person name="Daffonchio D."/>
        </authorList>
    </citation>
    <scope>NUCLEOTIDE SEQUENCE [LARGE SCALE GENOMIC DNA]</scope>
    <source>
        <strain evidence="3 4">R1DC41</strain>
    </source>
</reference>
<evidence type="ECO:0000313" key="3">
    <source>
        <dbReference type="EMBL" id="QPC47796.1"/>
    </source>
</evidence>
<proteinExistence type="predicted"/>
<dbReference type="KEGG" id="mcui:G8O30_12925"/>
<dbReference type="Proteomes" id="UP000593626">
    <property type="component" value="Chromosome"/>
</dbReference>
<protein>
    <submittedName>
        <fullName evidence="3">DM13 domain-containing protein</fullName>
    </submittedName>
</protein>
<keyword evidence="1" id="KW-0472">Membrane</keyword>
<dbReference type="EMBL" id="CP049742">
    <property type="protein sequence ID" value="QPC47796.1"/>
    <property type="molecule type" value="Genomic_DNA"/>
</dbReference>
<accession>A0A7S8HGP8</accession>
<keyword evidence="1" id="KW-0812">Transmembrane</keyword>
<feature type="domain" description="DM13" evidence="2">
    <location>
        <begin position="67"/>
        <end position="162"/>
    </location>
</feature>
<dbReference type="InterPro" id="IPR019545">
    <property type="entry name" value="DM13_domain"/>
</dbReference>
<dbReference type="PROSITE" id="PS51549">
    <property type="entry name" value="DM13"/>
    <property type="match status" value="1"/>
</dbReference>
<dbReference type="RefSeq" id="WP_239672473.1">
    <property type="nucleotide sequence ID" value="NZ_CP049742.1"/>
</dbReference>
<evidence type="ECO:0000313" key="4">
    <source>
        <dbReference type="Proteomes" id="UP000593626"/>
    </source>
</evidence>
<organism evidence="3 4">
    <name type="scientific">Mangrovibacillus cuniculi</name>
    <dbReference type="NCBI Taxonomy" id="2593652"/>
    <lineage>
        <taxon>Bacteria</taxon>
        <taxon>Bacillati</taxon>
        <taxon>Bacillota</taxon>
        <taxon>Bacilli</taxon>
        <taxon>Bacillales</taxon>
        <taxon>Bacillaceae</taxon>
        <taxon>Mangrovibacillus</taxon>
    </lineage>
</organism>
<keyword evidence="1" id="KW-1133">Transmembrane helix</keyword>
<sequence length="164" mass="18282">MRKWIAIIVTIPVLIIGWWLVSPLFLDEVVNEEPVTVTVAQPEEAEEATDQQVVEEQEVTTVTMLSGSFVDADAIHQVSGDVKVDGENIRIENLDATNGPDLFLYLVEEGQETKDGVNLGELKGNKGNQNYFIPKDITVKEGMRLVVWCKQFDVDFGYAILSIV</sequence>
<dbReference type="AlphaFoldDB" id="A0A7S8HGP8"/>
<keyword evidence="4" id="KW-1185">Reference proteome</keyword>
<evidence type="ECO:0000259" key="2">
    <source>
        <dbReference type="PROSITE" id="PS51549"/>
    </source>
</evidence>